<sequence>MTPLVLEDSRHVTGKGHFALGHGLVILSLLRDLVLLTMKTVTLFANCILNASPSAWKQTKALHVKRLSMVLRMTINYLPYQKTRDLIVTDPCTPSDHILTDHSINTIISAMWEGPDYTKFYNDIGEEEASFFFSRHQNGRYSDMAVKEFGFPNDTTLTTGASHPDLTSNNVTNHALLISNASYTDGTQSKRPAVILPSPKKRARILGHETHSQSLS</sequence>
<evidence type="ECO:0000313" key="1">
    <source>
        <dbReference type="EMBL" id="KAG7353586.1"/>
    </source>
</evidence>
<accession>A0A9K3L2H2</accession>
<organism evidence="1 2">
    <name type="scientific">Nitzschia inconspicua</name>
    <dbReference type="NCBI Taxonomy" id="303405"/>
    <lineage>
        <taxon>Eukaryota</taxon>
        <taxon>Sar</taxon>
        <taxon>Stramenopiles</taxon>
        <taxon>Ochrophyta</taxon>
        <taxon>Bacillariophyta</taxon>
        <taxon>Bacillariophyceae</taxon>
        <taxon>Bacillariophycidae</taxon>
        <taxon>Bacillariales</taxon>
        <taxon>Bacillariaceae</taxon>
        <taxon>Nitzschia</taxon>
    </lineage>
</organism>
<reference evidence="1" key="2">
    <citation type="submission" date="2021-04" db="EMBL/GenBank/DDBJ databases">
        <authorList>
            <person name="Podell S."/>
        </authorList>
    </citation>
    <scope>NUCLEOTIDE SEQUENCE</scope>
    <source>
        <strain evidence="1">Hildebrandi</strain>
    </source>
</reference>
<dbReference type="EMBL" id="JAGRRH010000016">
    <property type="protein sequence ID" value="KAG7353586.1"/>
    <property type="molecule type" value="Genomic_DNA"/>
</dbReference>
<protein>
    <submittedName>
        <fullName evidence="1">Uncharacterized protein</fullName>
    </submittedName>
</protein>
<dbReference type="Proteomes" id="UP000693970">
    <property type="component" value="Unassembled WGS sequence"/>
</dbReference>
<gene>
    <name evidence="1" type="ORF">IV203_002941</name>
</gene>
<dbReference type="AlphaFoldDB" id="A0A9K3L2H2"/>
<dbReference type="OrthoDB" id="341482at2759"/>
<evidence type="ECO:0000313" key="2">
    <source>
        <dbReference type="Proteomes" id="UP000693970"/>
    </source>
</evidence>
<name>A0A9K3L2H2_9STRA</name>
<proteinExistence type="predicted"/>
<comment type="caution">
    <text evidence="1">The sequence shown here is derived from an EMBL/GenBank/DDBJ whole genome shotgun (WGS) entry which is preliminary data.</text>
</comment>
<reference evidence="1" key="1">
    <citation type="journal article" date="2021" name="Sci. Rep.">
        <title>Diploid genomic architecture of Nitzschia inconspicua, an elite biomass production diatom.</title>
        <authorList>
            <person name="Oliver A."/>
            <person name="Podell S."/>
            <person name="Pinowska A."/>
            <person name="Traller J.C."/>
            <person name="Smith S.R."/>
            <person name="McClure R."/>
            <person name="Beliaev A."/>
            <person name="Bohutskyi P."/>
            <person name="Hill E.A."/>
            <person name="Rabines A."/>
            <person name="Zheng H."/>
            <person name="Allen L.Z."/>
            <person name="Kuo A."/>
            <person name="Grigoriev I.V."/>
            <person name="Allen A.E."/>
            <person name="Hazlebeck D."/>
            <person name="Allen E.E."/>
        </authorList>
    </citation>
    <scope>NUCLEOTIDE SEQUENCE</scope>
    <source>
        <strain evidence="1">Hildebrandi</strain>
    </source>
</reference>
<keyword evidence="2" id="KW-1185">Reference proteome</keyword>